<evidence type="ECO:0000313" key="5">
    <source>
        <dbReference type="Proteomes" id="UP000639772"/>
    </source>
</evidence>
<dbReference type="EMBL" id="JADCNL010000013">
    <property type="protein sequence ID" value="KAG0455227.1"/>
    <property type="molecule type" value="Genomic_DNA"/>
</dbReference>
<gene>
    <name evidence="3" type="ORF">HPP92_024201</name>
    <name evidence="2" type="ORF">HPP92_024519</name>
</gene>
<accession>A0A835UCQ6</accession>
<evidence type="ECO:0000256" key="1">
    <source>
        <dbReference type="SAM" id="Coils"/>
    </source>
</evidence>
<dbReference type="AlphaFoldDB" id="A0A835UCQ6"/>
<protein>
    <submittedName>
        <fullName evidence="3">Uncharacterized protein</fullName>
    </submittedName>
</protein>
<evidence type="ECO:0000313" key="3">
    <source>
        <dbReference type="EMBL" id="KAG0456413.1"/>
    </source>
</evidence>
<comment type="caution">
    <text evidence="3">The sequence shown here is derived from an EMBL/GenBank/DDBJ whole genome shotgun (WGS) entry which is preliminary data.</text>
</comment>
<proteinExistence type="predicted"/>
<sequence length="262" mass="29701">MKCARIDAEQLRTQIDQLHADAETNWSKANSARLRLMRLSEAAEKLQHRAATVIALGKENEARELLIQKRKIMQALRRQKAFEVLDELLVKIKEAISLNENQLISNVMSIPEIFGEESSQEIRIISPTTEVYTDKVTTDVSMPKKEEGFIATGRLETIPQLDHEQGNSESVANESEDINSMISNLWAVSSYEDFLEHIDGQLRLVELDLCNFLRLSAIILDSKQQQTNSRVLHVSEILDSVVSTRGRIANIMKLRENGNQTC</sequence>
<reference evidence="4 5" key="1">
    <citation type="journal article" date="2020" name="Nat. Food">
        <title>A phased Vanilla planifolia genome enables genetic improvement of flavour and production.</title>
        <authorList>
            <person name="Hasing T."/>
            <person name="Tang H."/>
            <person name="Brym M."/>
            <person name="Khazi F."/>
            <person name="Huang T."/>
            <person name="Chambers A.H."/>
        </authorList>
    </citation>
    <scope>NUCLEOTIDE SEQUENCE [LARGE SCALE GENOMIC DNA]</scope>
    <source>
        <tissue evidence="3">Leaf</tissue>
    </source>
</reference>
<dbReference type="EMBL" id="JADCNM010000013">
    <property type="protein sequence ID" value="KAG0456413.1"/>
    <property type="molecule type" value="Genomic_DNA"/>
</dbReference>
<dbReference type="PANTHER" id="PTHR37174:SF2">
    <property type="entry name" value="FORKHEAD-ASSOCIATED DOMAIN PROTEIN"/>
    <property type="match status" value="1"/>
</dbReference>
<feature type="coiled-coil region" evidence="1">
    <location>
        <begin position="1"/>
        <end position="49"/>
    </location>
</feature>
<dbReference type="OrthoDB" id="772275at2759"/>
<dbReference type="PANTHER" id="PTHR37174">
    <property type="entry name" value="FORKHEAD-ASSOCIATED DOMAIN PROTEIN"/>
    <property type="match status" value="1"/>
</dbReference>
<dbReference type="Proteomes" id="UP000636800">
    <property type="component" value="Chromosome 13"/>
</dbReference>
<keyword evidence="4" id="KW-1185">Reference proteome</keyword>
<name>A0A835UCQ6_VANPL</name>
<evidence type="ECO:0000313" key="2">
    <source>
        <dbReference type="EMBL" id="KAG0455227.1"/>
    </source>
</evidence>
<evidence type="ECO:0000313" key="4">
    <source>
        <dbReference type="Proteomes" id="UP000636800"/>
    </source>
</evidence>
<organism evidence="3 5">
    <name type="scientific">Vanilla planifolia</name>
    <name type="common">Vanilla</name>
    <dbReference type="NCBI Taxonomy" id="51239"/>
    <lineage>
        <taxon>Eukaryota</taxon>
        <taxon>Viridiplantae</taxon>
        <taxon>Streptophyta</taxon>
        <taxon>Embryophyta</taxon>
        <taxon>Tracheophyta</taxon>
        <taxon>Spermatophyta</taxon>
        <taxon>Magnoliopsida</taxon>
        <taxon>Liliopsida</taxon>
        <taxon>Asparagales</taxon>
        <taxon>Orchidaceae</taxon>
        <taxon>Vanilloideae</taxon>
        <taxon>Vanilleae</taxon>
        <taxon>Vanilla</taxon>
    </lineage>
</organism>
<keyword evidence="1" id="KW-0175">Coiled coil</keyword>
<dbReference type="Proteomes" id="UP000639772">
    <property type="component" value="Chromosome 13"/>
</dbReference>